<keyword evidence="2 5" id="KW-0808">Transferase</keyword>
<organism evidence="8">
    <name type="scientific">Salinicola endophyticus</name>
    <dbReference type="NCBI Taxonomy" id="1949083"/>
    <lineage>
        <taxon>Bacteria</taxon>
        <taxon>Pseudomonadati</taxon>
        <taxon>Pseudomonadota</taxon>
        <taxon>Gammaproteobacteria</taxon>
        <taxon>Oceanospirillales</taxon>
        <taxon>Halomonadaceae</taxon>
        <taxon>Salinicola</taxon>
    </lineage>
</organism>
<dbReference type="NCBIfam" id="NF004206">
    <property type="entry name" value="PRK05656.1"/>
    <property type="match status" value="1"/>
</dbReference>
<name>A0AB74UFU8_9GAMM</name>
<dbReference type="AlphaFoldDB" id="A0AB74UFU8"/>
<dbReference type="PROSITE" id="PS00737">
    <property type="entry name" value="THIOLASE_2"/>
    <property type="match status" value="1"/>
</dbReference>
<comment type="similarity">
    <text evidence="1 5">Belongs to the thiolase-like superfamily. Thiolase family.</text>
</comment>
<dbReference type="InterPro" id="IPR020616">
    <property type="entry name" value="Thiolase_N"/>
</dbReference>
<feature type="domain" description="Thiolase N-terminal" evidence="6">
    <location>
        <begin position="11"/>
        <end position="266"/>
    </location>
</feature>
<dbReference type="EMBL" id="CP159578">
    <property type="protein sequence ID" value="XCJ80489.1"/>
    <property type="molecule type" value="Genomic_DNA"/>
</dbReference>
<dbReference type="InterPro" id="IPR020617">
    <property type="entry name" value="Thiolase_C"/>
</dbReference>
<dbReference type="Pfam" id="PF00108">
    <property type="entry name" value="Thiolase_N"/>
    <property type="match status" value="1"/>
</dbReference>
<dbReference type="GO" id="GO:0044281">
    <property type="term" value="P:small molecule metabolic process"/>
    <property type="evidence" value="ECO:0007669"/>
    <property type="project" value="UniProtKB-ARBA"/>
</dbReference>
<dbReference type="CDD" id="cd00751">
    <property type="entry name" value="thiolase"/>
    <property type="match status" value="1"/>
</dbReference>
<dbReference type="SUPFAM" id="SSF53901">
    <property type="entry name" value="Thiolase-like"/>
    <property type="match status" value="2"/>
</dbReference>
<sequence>MPDTSHDRDAVIVAATRTPIGTFQGALSSVPAVTLGATVIRRVLDGIDPASVDEVIMGHVLRAGLGQNTARQAAIEAGLPDSVPAMTIDKVCGSGLKTVHLAAQAIRCGDAEVVVAGGMENMSLAPYVLPKARTGLRMGHAELIDSMIQDGLWDVFNDYHMGITAENLAEQYAISRQAQDAYAAESQRRAVAARDAGRFDAEITPVEVPQRRGDAIVVERDEQPREGVSAESLARLKPAFRKEGTVTAGNASAINDGASALLIMSAARARELGLPVLATIRACANAAVDPATMGIGPVPATRRCLERAGWTLAQLDLIEANEAFAAQTLAVAKELGWSADKVNVNGGAIALGHPIGASGARVLVTLLHEMQRRDVARGLATLCIGGGQGVATAIERG</sequence>
<evidence type="ECO:0000256" key="1">
    <source>
        <dbReference type="ARBA" id="ARBA00010982"/>
    </source>
</evidence>
<dbReference type="InterPro" id="IPR016039">
    <property type="entry name" value="Thiolase-like"/>
</dbReference>
<evidence type="ECO:0000256" key="3">
    <source>
        <dbReference type="ARBA" id="ARBA00023315"/>
    </source>
</evidence>
<feature type="active site" description="Proton acceptor" evidence="4">
    <location>
        <position position="353"/>
    </location>
</feature>
<dbReference type="PANTHER" id="PTHR18919:SF107">
    <property type="entry name" value="ACETYL-COA ACETYLTRANSFERASE, CYTOSOLIC"/>
    <property type="match status" value="1"/>
</dbReference>
<evidence type="ECO:0000256" key="2">
    <source>
        <dbReference type="ARBA" id="ARBA00022679"/>
    </source>
</evidence>
<gene>
    <name evidence="8" type="ORF">ABV408_04770</name>
</gene>
<protein>
    <submittedName>
        <fullName evidence="8">Acetyl-CoA C-acetyltransferase</fullName>
        <ecNumber evidence="8">2.3.1.9</ecNumber>
    </submittedName>
</protein>
<evidence type="ECO:0000313" key="8">
    <source>
        <dbReference type="EMBL" id="XCJ80489.1"/>
    </source>
</evidence>
<proteinExistence type="inferred from homology"/>
<dbReference type="Gene3D" id="3.40.47.10">
    <property type="match status" value="2"/>
</dbReference>
<dbReference type="FunFam" id="3.40.47.10:FF:000010">
    <property type="entry name" value="Acetyl-CoA acetyltransferase (Thiolase)"/>
    <property type="match status" value="1"/>
</dbReference>
<feature type="active site" description="Acyl-thioester intermediate" evidence="4">
    <location>
        <position position="92"/>
    </location>
</feature>
<evidence type="ECO:0000259" key="7">
    <source>
        <dbReference type="Pfam" id="PF02803"/>
    </source>
</evidence>
<dbReference type="RefSeq" id="WP_353981307.1">
    <property type="nucleotide sequence ID" value="NZ_CP159578.1"/>
</dbReference>
<dbReference type="PROSITE" id="PS00099">
    <property type="entry name" value="THIOLASE_3"/>
    <property type="match status" value="1"/>
</dbReference>
<dbReference type="PIRSF" id="PIRSF000429">
    <property type="entry name" value="Ac-CoA_Ac_transf"/>
    <property type="match status" value="1"/>
</dbReference>
<evidence type="ECO:0000259" key="6">
    <source>
        <dbReference type="Pfam" id="PF00108"/>
    </source>
</evidence>
<dbReference type="EC" id="2.3.1.9" evidence="8"/>
<keyword evidence="3 5" id="KW-0012">Acyltransferase</keyword>
<dbReference type="InterPro" id="IPR020610">
    <property type="entry name" value="Thiolase_AS"/>
</dbReference>
<accession>A0AB74UFU8</accession>
<feature type="domain" description="Thiolase C-terminal" evidence="7">
    <location>
        <begin position="275"/>
        <end position="396"/>
    </location>
</feature>
<dbReference type="NCBIfam" id="TIGR01930">
    <property type="entry name" value="AcCoA-C-Actrans"/>
    <property type="match status" value="1"/>
</dbReference>
<dbReference type="Pfam" id="PF02803">
    <property type="entry name" value="Thiolase_C"/>
    <property type="match status" value="1"/>
</dbReference>
<dbReference type="GO" id="GO:0003985">
    <property type="term" value="F:acetyl-CoA C-acetyltransferase activity"/>
    <property type="evidence" value="ECO:0007669"/>
    <property type="project" value="UniProtKB-EC"/>
</dbReference>
<feature type="active site" description="Proton acceptor" evidence="4">
    <location>
        <position position="383"/>
    </location>
</feature>
<reference evidence="8" key="1">
    <citation type="submission" date="2024-06" db="EMBL/GenBank/DDBJ databases">
        <title>Complete genome of Salinicola endophyticus HNIBRBA4755.</title>
        <authorList>
            <person name="Shin S.Y."/>
            <person name="Kang H."/>
            <person name="Song J."/>
        </authorList>
    </citation>
    <scope>NUCLEOTIDE SEQUENCE</scope>
    <source>
        <strain evidence="8">HNIBRBA4755</strain>
    </source>
</reference>
<dbReference type="InterPro" id="IPR002155">
    <property type="entry name" value="Thiolase"/>
</dbReference>
<evidence type="ECO:0000256" key="4">
    <source>
        <dbReference type="PIRSR" id="PIRSR000429-1"/>
    </source>
</evidence>
<dbReference type="InterPro" id="IPR020613">
    <property type="entry name" value="Thiolase_CS"/>
</dbReference>
<evidence type="ECO:0000256" key="5">
    <source>
        <dbReference type="RuleBase" id="RU003557"/>
    </source>
</evidence>
<dbReference type="PANTHER" id="PTHR18919">
    <property type="entry name" value="ACETYL-COA C-ACYLTRANSFERASE"/>
    <property type="match status" value="1"/>
</dbReference>